<dbReference type="NCBIfam" id="TIGR02436">
    <property type="entry name" value="four helix bundle protein"/>
    <property type="match status" value="1"/>
</dbReference>
<dbReference type="SUPFAM" id="SSF158446">
    <property type="entry name" value="IVS-encoded protein-like"/>
    <property type="match status" value="1"/>
</dbReference>
<dbReference type="RefSeq" id="WP_107829082.1">
    <property type="nucleotide sequence ID" value="NZ_CP160205.1"/>
</dbReference>
<dbReference type="OrthoDB" id="9811959at2"/>
<dbReference type="EMBL" id="QAOQ01000005">
    <property type="protein sequence ID" value="PTQ95573.1"/>
    <property type="molecule type" value="Genomic_DNA"/>
</dbReference>
<keyword evidence="2" id="KW-1185">Reference proteome</keyword>
<proteinExistence type="predicted"/>
<dbReference type="InterPro" id="IPR036583">
    <property type="entry name" value="23S_rRNA_IVS_sf"/>
</dbReference>
<dbReference type="AlphaFoldDB" id="A0A2T5J7X6"/>
<evidence type="ECO:0000313" key="1">
    <source>
        <dbReference type="EMBL" id="PTQ95573.1"/>
    </source>
</evidence>
<reference evidence="1 2" key="1">
    <citation type="submission" date="2018-04" db="EMBL/GenBank/DDBJ databases">
        <title>Genomic Encyclopedia of Archaeal and Bacterial Type Strains, Phase II (KMG-II): from individual species to whole genera.</title>
        <authorList>
            <person name="Goeker M."/>
        </authorList>
    </citation>
    <scope>NUCLEOTIDE SEQUENCE [LARGE SCALE GENOMIC DNA]</scope>
    <source>
        <strain evidence="1 2">DSM 26809</strain>
    </source>
</reference>
<dbReference type="PANTHER" id="PTHR38471:SF2">
    <property type="entry name" value="FOUR HELIX BUNDLE PROTEIN"/>
    <property type="match status" value="1"/>
</dbReference>
<dbReference type="Pfam" id="PF05635">
    <property type="entry name" value="23S_rRNA_IVP"/>
    <property type="match status" value="1"/>
</dbReference>
<sequence length="126" mass="14151">MFLQLGHTKLNAYTIARQFVKACYKITTMFPAEERYVLTQQIRRAALSVHLNIAEGSSRKSEAERKRFYEIARGSIIEVDAALDIAADMNYCTKEDLGELGGVLVDVFKCVTGLINAYTTNNNTHN</sequence>
<organism evidence="1 2">
    <name type="scientific">Mucilaginibacter yixingensis</name>
    <dbReference type="NCBI Taxonomy" id="1295612"/>
    <lineage>
        <taxon>Bacteria</taxon>
        <taxon>Pseudomonadati</taxon>
        <taxon>Bacteroidota</taxon>
        <taxon>Sphingobacteriia</taxon>
        <taxon>Sphingobacteriales</taxon>
        <taxon>Sphingobacteriaceae</taxon>
        <taxon>Mucilaginibacter</taxon>
    </lineage>
</organism>
<dbReference type="PANTHER" id="PTHR38471">
    <property type="entry name" value="FOUR HELIX BUNDLE PROTEIN"/>
    <property type="match status" value="1"/>
</dbReference>
<dbReference type="Gene3D" id="1.20.1440.60">
    <property type="entry name" value="23S rRNA-intervening sequence"/>
    <property type="match status" value="1"/>
</dbReference>
<accession>A0A2T5J7X6</accession>
<gene>
    <name evidence="1" type="ORF">C8P68_10578</name>
</gene>
<evidence type="ECO:0000313" key="2">
    <source>
        <dbReference type="Proteomes" id="UP000244168"/>
    </source>
</evidence>
<dbReference type="Proteomes" id="UP000244168">
    <property type="component" value="Unassembled WGS sequence"/>
</dbReference>
<dbReference type="CDD" id="cd16377">
    <property type="entry name" value="23S_rRNA_IVP_like"/>
    <property type="match status" value="1"/>
</dbReference>
<name>A0A2T5J7X6_9SPHI</name>
<comment type="caution">
    <text evidence="1">The sequence shown here is derived from an EMBL/GenBank/DDBJ whole genome shotgun (WGS) entry which is preliminary data.</text>
</comment>
<dbReference type="InterPro" id="IPR012657">
    <property type="entry name" value="23S_rRNA-intervening_sequence"/>
</dbReference>
<protein>
    <submittedName>
        <fullName evidence="1">Four helix bundle protein</fullName>
    </submittedName>
</protein>